<protein>
    <recommendedName>
        <fullName evidence="1">HTH cro/C1-type domain-containing protein</fullName>
    </recommendedName>
</protein>
<sequence length="130" mass="14498">MRVVEKAHHIEDSKKLIAVSAEEAGKILEYAKQIDPHAHFVEETPLSDGFISPHESGWYQDVKRSWHPGITLRIRRENAGLTQAQLSRMTGLAVANISAIENGRRSMGLNVAKKLATALKRPVSEFIEKS</sequence>
<dbReference type="Gene3D" id="1.10.260.40">
    <property type="entry name" value="lambda repressor-like DNA-binding domains"/>
    <property type="match status" value="1"/>
</dbReference>
<dbReference type="InterPro" id="IPR010982">
    <property type="entry name" value="Lambda_DNA-bd_dom_sf"/>
</dbReference>
<feature type="domain" description="HTH cro/C1-type" evidence="1">
    <location>
        <begin position="72"/>
        <end position="126"/>
    </location>
</feature>
<accession>A0A3P3XGS9</accession>
<dbReference type="AlphaFoldDB" id="A0A3P3XGS9"/>
<organism evidence="2">
    <name type="scientific">uncultured spirochete</name>
    <dbReference type="NCBI Taxonomy" id="156406"/>
    <lineage>
        <taxon>Bacteria</taxon>
        <taxon>Pseudomonadati</taxon>
        <taxon>Spirochaetota</taxon>
        <taxon>Spirochaetia</taxon>
        <taxon>Spirochaetales</taxon>
        <taxon>environmental samples</taxon>
    </lineage>
</organism>
<dbReference type="CDD" id="cd00093">
    <property type="entry name" value="HTH_XRE"/>
    <property type="match status" value="1"/>
</dbReference>
<dbReference type="SUPFAM" id="SSF47413">
    <property type="entry name" value="lambda repressor-like DNA-binding domains"/>
    <property type="match status" value="1"/>
</dbReference>
<gene>
    <name evidence="2" type="ORF">SPIROBIBN47_180036</name>
</gene>
<reference evidence="2" key="1">
    <citation type="submission" date="2017-02" db="EMBL/GenBank/DDBJ databases">
        <authorList>
            <person name="Regsiter A."/>
            <person name="William W."/>
        </authorList>
    </citation>
    <scope>NUCLEOTIDE SEQUENCE</scope>
    <source>
        <strain evidence="2">Bib</strain>
    </source>
</reference>
<dbReference type="PROSITE" id="PS50943">
    <property type="entry name" value="HTH_CROC1"/>
    <property type="match status" value="1"/>
</dbReference>
<dbReference type="SMART" id="SM00530">
    <property type="entry name" value="HTH_XRE"/>
    <property type="match status" value="1"/>
</dbReference>
<dbReference type="EMBL" id="FWDM01000010">
    <property type="protein sequence ID" value="SLM11181.1"/>
    <property type="molecule type" value="Genomic_DNA"/>
</dbReference>
<dbReference type="GO" id="GO:0003677">
    <property type="term" value="F:DNA binding"/>
    <property type="evidence" value="ECO:0007669"/>
    <property type="project" value="InterPro"/>
</dbReference>
<proteinExistence type="predicted"/>
<name>A0A3P3XGS9_9SPIR</name>
<dbReference type="Pfam" id="PF01381">
    <property type="entry name" value="HTH_3"/>
    <property type="match status" value="1"/>
</dbReference>
<evidence type="ECO:0000259" key="1">
    <source>
        <dbReference type="PROSITE" id="PS50943"/>
    </source>
</evidence>
<dbReference type="InterPro" id="IPR001387">
    <property type="entry name" value="Cro/C1-type_HTH"/>
</dbReference>
<evidence type="ECO:0000313" key="2">
    <source>
        <dbReference type="EMBL" id="SLM11181.1"/>
    </source>
</evidence>